<dbReference type="InterPro" id="IPR006145">
    <property type="entry name" value="PsdUridine_synth_RsuA/RluA"/>
</dbReference>
<dbReference type="GO" id="GO:0000455">
    <property type="term" value="P:enzyme-directed rRNA pseudouridine synthesis"/>
    <property type="evidence" value="ECO:0007669"/>
    <property type="project" value="TreeGrafter"/>
</dbReference>
<protein>
    <recommendedName>
        <fullName evidence="6">Pseudouridine synthase</fullName>
        <ecNumber evidence="6">5.4.99.-</ecNumber>
    </recommendedName>
</protein>
<sequence>MTRLLSHIVDPADAGLRLDALLAARGLYPSRSAAARAVDEGAVYVNGSTVPKKHAVTAGDTIVFQVENAPTPGPVAGQPIDLDIRYEDEHLIVLSKQAGLVCHPSVDHDDGTLVNALIYHCGADNLCNVQGQDDRLGIVHRLDRDTTGLMLAAKDDVTGSALMADIRDRAVDRRYLALVHGVIAHDTGMIDAPIARSASERTRMAVRDAPSAREAVTTFRVLERFEHGSRDDGYTLVDCKLFTGRTHQIRVHMEYAKHPLVGDPSYTANAPKDPTADLGLARQFLHSFQITFVHPVTGKEMHFLDALPVDLQDALDSLASRSLGRTMAGEEMLELLRGRTEAGAGEEG</sequence>
<organism evidence="8 9">
    <name type="scientific">Enteroscipio rubneri</name>
    <dbReference type="NCBI Taxonomy" id="2070686"/>
    <lineage>
        <taxon>Bacteria</taxon>
        <taxon>Bacillati</taxon>
        <taxon>Actinomycetota</taxon>
        <taxon>Coriobacteriia</taxon>
        <taxon>Eggerthellales</taxon>
        <taxon>Eggerthellaceae</taxon>
        <taxon>Enteroscipio</taxon>
    </lineage>
</organism>
<dbReference type="SUPFAM" id="SSF55174">
    <property type="entry name" value="Alpha-L RNA-binding motif"/>
    <property type="match status" value="1"/>
</dbReference>
<name>A0A2K2UCQ1_9ACTN</name>
<evidence type="ECO:0000256" key="6">
    <source>
        <dbReference type="RuleBase" id="RU362028"/>
    </source>
</evidence>
<dbReference type="CDD" id="cd02869">
    <property type="entry name" value="PseudoU_synth_RluA_like"/>
    <property type="match status" value="1"/>
</dbReference>
<dbReference type="InterPro" id="IPR002942">
    <property type="entry name" value="S4_RNA-bd"/>
</dbReference>
<evidence type="ECO:0000256" key="2">
    <source>
        <dbReference type="ARBA" id="ARBA00010876"/>
    </source>
</evidence>
<dbReference type="GO" id="GO:0120159">
    <property type="term" value="F:rRNA pseudouridine synthase activity"/>
    <property type="evidence" value="ECO:0007669"/>
    <property type="project" value="UniProtKB-ARBA"/>
</dbReference>
<evidence type="ECO:0000256" key="3">
    <source>
        <dbReference type="ARBA" id="ARBA00023235"/>
    </source>
</evidence>
<dbReference type="InterPro" id="IPR006224">
    <property type="entry name" value="PsdUridine_synth_RluA-like_CS"/>
</dbReference>
<dbReference type="Pfam" id="PF01479">
    <property type="entry name" value="S4"/>
    <property type="match status" value="1"/>
</dbReference>
<comment type="catalytic activity">
    <reaction evidence="1 6">
        <text>a uridine in RNA = a pseudouridine in RNA</text>
        <dbReference type="Rhea" id="RHEA:48348"/>
        <dbReference type="Rhea" id="RHEA-COMP:12068"/>
        <dbReference type="Rhea" id="RHEA-COMP:12069"/>
        <dbReference type="ChEBI" id="CHEBI:65314"/>
        <dbReference type="ChEBI" id="CHEBI:65315"/>
    </reaction>
</comment>
<dbReference type="SUPFAM" id="SSF55120">
    <property type="entry name" value="Pseudouridine synthase"/>
    <property type="match status" value="1"/>
</dbReference>
<comment type="caution">
    <text evidence="8">The sequence shown here is derived from an EMBL/GenBank/DDBJ whole genome shotgun (WGS) entry which is preliminary data.</text>
</comment>
<dbReference type="InterPro" id="IPR050188">
    <property type="entry name" value="RluA_PseudoU_synthase"/>
</dbReference>
<keyword evidence="5" id="KW-0694">RNA-binding</keyword>
<dbReference type="EC" id="5.4.99.-" evidence="6"/>
<dbReference type="PROSITE" id="PS01129">
    <property type="entry name" value="PSI_RLU"/>
    <property type="match status" value="1"/>
</dbReference>
<feature type="domain" description="RNA-binding S4" evidence="7">
    <location>
        <begin position="16"/>
        <end position="76"/>
    </location>
</feature>
<dbReference type="InterPro" id="IPR006225">
    <property type="entry name" value="PsdUridine_synth_RluC/D"/>
</dbReference>
<dbReference type="InterPro" id="IPR036986">
    <property type="entry name" value="S4_RNA-bd_sf"/>
</dbReference>
<evidence type="ECO:0000313" key="8">
    <source>
        <dbReference type="EMBL" id="PNV68096.1"/>
    </source>
</evidence>
<accession>A0A2K2UCQ1</accession>
<dbReference type="PROSITE" id="PS50889">
    <property type="entry name" value="S4"/>
    <property type="match status" value="1"/>
</dbReference>
<feature type="active site" evidence="4">
    <location>
        <position position="143"/>
    </location>
</feature>
<dbReference type="CDD" id="cd00165">
    <property type="entry name" value="S4"/>
    <property type="match status" value="1"/>
</dbReference>
<reference evidence="9" key="1">
    <citation type="submission" date="2018-01" db="EMBL/GenBank/DDBJ databases">
        <title>Rubneribacter badeniensis gen. nov., sp. nov., and Colonibacter rubneri, gen. nov., sp. nov., WGS of new members of the Eggerthellaceae.</title>
        <authorList>
            <person name="Danylec N."/>
            <person name="Stoll D.A."/>
            <person name="Doetsch A."/>
            <person name="Kulling S.E."/>
            <person name="Huch M."/>
        </authorList>
    </citation>
    <scope>NUCLEOTIDE SEQUENCE [LARGE SCALE GENOMIC DNA]</scope>
    <source>
        <strain evidence="9">ResAG-96</strain>
    </source>
</reference>
<evidence type="ECO:0000256" key="1">
    <source>
        <dbReference type="ARBA" id="ARBA00000073"/>
    </source>
</evidence>
<dbReference type="OrthoDB" id="9807829at2"/>
<dbReference type="PANTHER" id="PTHR21600:SF44">
    <property type="entry name" value="RIBOSOMAL LARGE SUBUNIT PSEUDOURIDINE SYNTHASE D"/>
    <property type="match status" value="1"/>
</dbReference>
<keyword evidence="9" id="KW-1185">Reference proteome</keyword>
<proteinExistence type="inferred from homology"/>
<comment type="function">
    <text evidence="6">Responsible for synthesis of pseudouridine from uracil.</text>
</comment>
<dbReference type="NCBIfam" id="TIGR00005">
    <property type="entry name" value="rluA_subfam"/>
    <property type="match status" value="1"/>
</dbReference>
<dbReference type="RefSeq" id="WP_103264573.1">
    <property type="nucleotide sequence ID" value="NZ_CABMLE010000003.1"/>
</dbReference>
<dbReference type="InterPro" id="IPR020103">
    <property type="entry name" value="PsdUridine_synth_cat_dom_sf"/>
</dbReference>
<dbReference type="SMART" id="SM00363">
    <property type="entry name" value="S4"/>
    <property type="match status" value="1"/>
</dbReference>
<evidence type="ECO:0000256" key="5">
    <source>
        <dbReference type="PROSITE-ProRule" id="PRU00182"/>
    </source>
</evidence>
<dbReference type="Proteomes" id="UP000236197">
    <property type="component" value="Unassembled WGS sequence"/>
</dbReference>
<dbReference type="PANTHER" id="PTHR21600">
    <property type="entry name" value="MITOCHONDRIAL RNA PSEUDOURIDINE SYNTHASE"/>
    <property type="match status" value="1"/>
</dbReference>
<dbReference type="Gene3D" id="3.10.290.10">
    <property type="entry name" value="RNA-binding S4 domain"/>
    <property type="match status" value="1"/>
</dbReference>
<evidence type="ECO:0000313" key="9">
    <source>
        <dbReference type="Proteomes" id="UP000236197"/>
    </source>
</evidence>
<evidence type="ECO:0000259" key="7">
    <source>
        <dbReference type="SMART" id="SM00363"/>
    </source>
</evidence>
<comment type="similarity">
    <text evidence="2 6">Belongs to the pseudouridine synthase RluA family.</text>
</comment>
<dbReference type="Gene3D" id="3.30.2350.10">
    <property type="entry name" value="Pseudouridine synthase"/>
    <property type="match status" value="1"/>
</dbReference>
<dbReference type="Pfam" id="PF00849">
    <property type="entry name" value="PseudoU_synth_2"/>
    <property type="match status" value="1"/>
</dbReference>
<gene>
    <name evidence="8" type="ORF">C2L71_04485</name>
</gene>
<dbReference type="EMBL" id="PPEK01000003">
    <property type="protein sequence ID" value="PNV68096.1"/>
    <property type="molecule type" value="Genomic_DNA"/>
</dbReference>
<evidence type="ECO:0000256" key="4">
    <source>
        <dbReference type="PIRSR" id="PIRSR606225-1"/>
    </source>
</evidence>
<keyword evidence="3 6" id="KW-0413">Isomerase</keyword>
<dbReference type="GO" id="GO:0003723">
    <property type="term" value="F:RNA binding"/>
    <property type="evidence" value="ECO:0007669"/>
    <property type="project" value="UniProtKB-KW"/>
</dbReference>
<dbReference type="AlphaFoldDB" id="A0A2K2UCQ1"/>